<evidence type="ECO:0000259" key="3">
    <source>
        <dbReference type="PROSITE" id="PS51201"/>
    </source>
</evidence>
<dbReference type="PANTHER" id="PTHR43833:SF8">
    <property type="entry name" value="TRK SYSTEM POTASSIUM UPTAKE PROTEIN TRKA"/>
    <property type="match status" value="1"/>
</dbReference>
<dbReference type="InterPro" id="IPR050721">
    <property type="entry name" value="Trk_Ktr_HKT_K-transport"/>
</dbReference>
<keyword evidence="2" id="KW-0630">Potassium</keyword>
<dbReference type="GO" id="GO:0015079">
    <property type="term" value="F:potassium ion transmembrane transporter activity"/>
    <property type="evidence" value="ECO:0007669"/>
    <property type="project" value="InterPro"/>
</dbReference>
<sequence>MFVLVVGVGRVGASVAKRALERGDTVSVLDRDALSHEQLEQGMPTTWEEAGGLFTVGAALESDALIAAGIERADVVVAATNGDNTNLVVAQIAKERFKVSKVIARVLDPARAEWYGQRGGIETICGTSRAIELVDNSIAAAEGGS</sequence>
<reference evidence="4" key="1">
    <citation type="submission" date="2020-05" db="EMBL/GenBank/DDBJ databases">
        <authorList>
            <person name="Chiriac C."/>
            <person name="Salcher M."/>
            <person name="Ghai R."/>
            <person name="Kavagutti S V."/>
        </authorList>
    </citation>
    <scope>NUCLEOTIDE SEQUENCE</scope>
</reference>
<evidence type="ECO:0000256" key="2">
    <source>
        <dbReference type="ARBA" id="ARBA00022958"/>
    </source>
</evidence>
<dbReference type="PANTHER" id="PTHR43833">
    <property type="entry name" value="POTASSIUM CHANNEL PROTEIN 2-RELATED-RELATED"/>
    <property type="match status" value="1"/>
</dbReference>
<dbReference type="InterPro" id="IPR006036">
    <property type="entry name" value="K_uptake_TrkA"/>
</dbReference>
<feature type="domain" description="RCK N-terminal" evidence="3">
    <location>
        <begin position="1"/>
        <end position="125"/>
    </location>
</feature>
<dbReference type="EMBL" id="CAFBLU010000001">
    <property type="protein sequence ID" value="CAB4858730.1"/>
    <property type="molecule type" value="Genomic_DNA"/>
</dbReference>
<protein>
    <submittedName>
        <fullName evidence="4">Unannotated protein</fullName>
    </submittedName>
</protein>
<gene>
    <name evidence="4" type="ORF">UFOPK3444_00052</name>
</gene>
<dbReference type="GO" id="GO:0005886">
    <property type="term" value="C:plasma membrane"/>
    <property type="evidence" value="ECO:0007669"/>
    <property type="project" value="InterPro"/>
</dbReference>
<organism evidence="4">
    <name type="scientific">freshwater metagenome</name>
    <dbReference type="NCBI Taxonomy" id="449393"/>
    <lineage>
        <taxon>unclassified sequences</taxon>
        <taxon>metagenomes</taxon>
        <taxon>ecological metagenomes</taxon>
    </lineage>
</organism>
<dbReference type="PRINTS" id="PR00335">
    <property type="entry name" value="KUPTAKETRKA"/>
</dbReference>
<accession>A0A6J7CLS4</accession>
<dbReference type="PROSITE" id="PS51201">
    <property type="entry name" value="RCK_N"/>
    <property type="match status" value="1"/>
</dbReference>
<dbReference type="AlphaFoldDB" id="A0A6J7CLS4"/>
<dbReference type="Pfam" id="PF02254">
    <property type="entry name" value="TrkA_N"/>
    <property type="match status" value="1"/>
</dbReference>
<name>A0A6J7CLS4_9ZZZZ</name>
<dbReference type="InterPro" id="IPR036291">
    <property type="entry name" value="NAD(P)-bd_dom_sf"/>
</dbReference>
<proteinExistence type="predicted"/>
<evidence type="ECO:0000256" key="1">
    <source>
        <dbReference type="ARBA" id="ARBA00022538"/>
    </source>
</evidence>
<evidence type="ECO:0000313" key="4">
    <source>
        <dbReference type="EMBL" id="CAB4858730.1"/>
    </source>
</evidence>
<dbReference type="InterPro" id="IPR003148">
    <property type="entry name" value="RCK_N"/>
</dbReference>
<dbReference type="SUPFAM" id="SSF51735">
    <property type="entry name" value="NAD(P)-binding Rossmann-fold domains"/>
    <property type="match status" value="1"/>
</dbReference>
<keyword evidence="1" id="KW-0406">Ion transport</keyword>
<dbReference type="Gene3D" id="3.40.50.720">
    <property type="entry name" value="NAD(P)-binding Rossmann-like Domain"/>
    <property type="match status" value="1"/>
</dbReference>
<keyword evidence="1" id="KW-0813">Transport</keyword>
<keyword evidence="1" id="KW-0633">Potassium transport</keyword>